<reference evidence="1" key="2">
    <citation type="submission" date="2021-07" db="EMBL/GenBank/DDBJ databases">
        <title>Giant CbK-like Caulobacter bacteriophages have genetically divergent genomes.</title>
        <authorList>
            <person name="Wilson K."/>
            <person name="Ely B."/>
        </authorList>
    </citation>
    <scope>NUCLEOTIDE SEQUENCE</scope>
</reference>
<protein>
    <submittedName>
        <fullName evidence="1">Uncharacterized protein</fullName>
    </submittedName>
</protein>
<dbReference type="EMBL" id="MH588547">
    <property type="protein sequence ID" value="AXQ69945.1"/>
    <property type="molecule type" value="Genomic_DNA"/>
</dbReference>
<gene>
    <name evidence="1" type="ORF">CcrSC_gp363</name>
</gene>
<name>A0A385EFU7_9CAUD</name>
<organism evidence="1 2">
    <name type="scientific">Caulobacter phage CcrSC</name>
    <dbReference type="NCBI Taxonomy" id="2283272"/>
    <lineage>
        <taxon>Viruses</taxon>
        <taxon>Duplodnaviria</taxon>
        <taxon>Heunggongvirae</taxon>
        <taxon>Uroviricota</taxon>
        <taxon>Caudoviricetes</taxon>
        <taxon>Jeanschmidtviridae</taxon>
        <taxon>Bertelyvirus</taxon>
        <taxon>Bertelyvirus SC</taxon>
    </lineage>
</organism>
<sequence length="134" mass="14949">MNTYMMPTSAYEALDYPRRASSNWVRDLPDWTFITLAPGDAPPDGAVPISFIRMAIDQAYNAYHRNGWINWEGGPMPVPHGTLVDVKHRDGETHTEQYAGSIEGAAAEWHHGDNLGSPTDPADIIAYRRTPRRG</sequence>
<keyword evidence="2" id="KW-1185">Reference proteome</keyword>
<evidence type="ECO:0000313" key="2">
    <source>
        <dbReference type="Proteomes" id="UP000259683"/>
    </source>
</evidence>
<accession>A0A385EFU7</accession>
<dbReference type="Proteomes" id="UP000259683">
    <property type="component" value="Segment"/>
</dbReference>
<reference evidence="1" key="1">
    <citation type="submission" date="2018-07" db="EMBL/GenBank/DDBJ databases">
        <authorList>
            <person name="Wilson K.M."/>
            <person name="Ely B."/>
        </authorList>
    </citation>
    <scope>NUCLEOTIDE SEQUENCE</scope>
</reference>
<proteinExistence type="predicted"/>
<evidence type="ECO:0000313" key="1">
    <source>
        <dbReference type="EMBL" id="AXQ69945.1"/>
    </source>
</evidence>